<dbReference type="AlphaFoldDB" id="A0A132A6L6"/>
<evidence type="ECO:0000313" key="3">
    <source>
        <dbReference type="EMBL" id="KPM06611.1"/>
    </source>
</evidence>
<dbReference type="InterPro" id="IPR013320">
    <property type="entry name" value="ConA-like_dom_sf"/>
</dbReference>
<dbReference type="CDD" id="cd00110">
    <property type="entry name" value="LamG"/>
    <property type="match status" value="1"/>
</dbReference>
<dbReference type="Pfam" id="PF02210">
    <property type="entry name" value="Laminin_G_2"/>
    <property type="match status" value="2"/>
</dbReference>
<name>A0A132A6L6_SARSC</name>
<proteinExistence type="predicted"/>
<protein>
    <submittedName>
        <fullName evidence="3">Laminin G domain containing protein 2</fullName>
    </submittedName>
</protein>
<dbReference type="OrthoDB" id="6275838at2759"/>
<dbReference type="Proteomes" id="UP000616769">
    <property type="component" value="Unassembled WGS sequence"/>
</dbReference>
<dbReference type="SMART" id="SM00282">
    <property type="entry name" value="LamG"/>
    <property type="match status" value="2"/>
</dbReference>
<sequence length="522" mass="61395">IGWNLDGTSSSFLQFQSWRAFFSDNNRNGIWKSSLNFNIDDLDRRNDQYHSKERKHEQNEADRNLHETSISFEFLYRLDSSSLSRPLGGLLLYTDDETGIGGRFIEIKLLSDTNLRIRIDDNSYVRPKNIIELGQKINFTDSRWHRIELKINPYHQDNRDRYHNQNDQNYRHNFRRSTRQYWDSIRSDYDRITNRSTSISTSTTTSLDHQSIDDQKYFETIIIKIDSEIISKQFELSRSKPSYLLNNHRKFRNHHQNRALFIGGLPEEYRQQFLSHLASPTVAYELHFRGLIRNKNLIETKLNGRLNEYIGNNHLDLPNAWCLISSQESFEISFRTKQSNGLLLLSSDEFEDYLAITIRDACLTLTIKFGPTIVERTIAPSRIRFDDNQWHSVVVRRRIVELSSGTYFCHFSITVDDIYTRIGSVASPLRYLVSKAFYVGGIAHQGRTLALENEVSFDRWNRSTEQFNQQASSMSRNFYGCLRKGPHILFCECEQQANVCSYSRYYFIMILEKPFTDGKEED</sequence>
<dbReference type="PANTHER" id="PTHR15036">
    <property type="entry name" value="PIKACHURIN-LIKE PROTEIN"/>
    <property type="match status" value="1"/>
</dbReference>
<dbReference type="EMBL" id="JXLN01010988">
    <property type="protein sequence ID" value="KPM06611.1"/>
    <property type="molecule type" value="Genomic_DNA"/>
</dbReference>
<dbReference type="InterPro" id="IPR001791">
    <property type="entry name" value="Laminin_G"/>
</dbReference>
<dbReference type="GO" id="GO:0016020">
    <property type="term" value="C:membrane"/>
    <property type="evidence" value="ECO:0007669"/>
    <property type="project" value="UniProtKB-SubCell"/>
</dbReference>
<dbReference type="PROSITE" id="PS50025">
    <property type="entry name" value="LAM_G_DOMAIN"/>
    <property type="match status" value="1"/>
</dbReference>
<dbReference type="Gene3D" id="2.60.120.200">
    <property type="match status" value="2"/>
</dbReference>
<evidence type="ECO:0000259" key="2">
    <source>
        <dbReference type="PROSITE" id="PS50025"/>
    </source>
</evidence>
<dbReference type="SUPFAM" id="SSF49899">
    <property type="entry name" value="Concanavalin A-like lectins/glucanases"/>
    <property type="match status" value="2"/>
</dbReference>
<evidence type="ECO:0000313" key="4">
    <source>
        <dbReference type="Proteomes" id="UP000616769"/>
    </source>
</evidence>
<dbReference type="InterPro" id="IPR050372">
    <property type="entry name" value="Neurexin-related_CASP"/>
</dbReference>
<comment type="caution">
    <text evidence="3">The sequence shown here is derived from an EMBL/GenBank/DDBJ whole genome shotgun (WGS) entry which is preliminary data.</text>
</comment>
<reference evidence="3 4" key="1">
    <citation type="journal article" date="2015" name="Parasit. Vectors">
        <title>Draft genome of the scabies mite.</title>
        <authorList>
            <person name="Rider S.D.Jr."/>
            <person name="Morgan M.S."/>
            <person name="Arlian L.G."/>
        </authorList>
    </citation>
    <scope>NUCLEOTIDE SEQUENCE [LARGE SCALE GENOMIC DNA]</scope>
    <source>
        <strain evidence="3">Arlian Lab</strain>
    </source>
</reference>
<feature type="non-terminal residue" evidence="3">
    <location>
        <position position="522"/>
    </location>
</feature>
<accession>A0A132A6L6</accession>
<dbReference type="PANTHER" id="PTHR15036:SF85">
    <property type="entry name" value="SP2353, ISOFORM A"/>
    <property type="match status" value="1"/>
</dbReference>
<evidence type="ECO:0000256" key="1">
    <source>
        <dbReference type="PROSITE-ProRule" id="PRU00122"/>
    </source>
</evidence>
<gene>
    <name evidence="3" type="ORF">QR98_0050880</name>
</gene>
<dbReference type="VEuPathDB" id="VectorBase:SSCA006284"/>
<organism evidence="3 4">
    <name type="scientific">Sarcoptes scabiei</name>
    <name type="common">Itch mite</name>
    <name type="synonym">Acarus scabiei</name>
    <dbReference type="NCBI Taxonomy" id="52283"/>
    <lineage>
        <taxon>Eukaryota</taxon>
        <taxon>Metazoa</taxon>
        <taxon>Ecdysozoa</taxon>
        <taxon>Arthropoda</taxon>
        <taxon>Chelicerata</taxon>
        <taxon>Arachnida</taxon>
        <taxon>Acari</taxon>
        <taxon>Acariformes</taxon>
        <taxon>Sarcoptiformes</taxon>
        <taxon>Astigmata</taxon>
        <taxon>Psoroptidia</taxon>
        <taxon>Sarcoptoidea</taxon>
        <taxon>Sarcoptidae</taxon>
        <taxon>Sarcoptinae</taxon>
        <taxon>Sarcoptes</taxon>
    </lineage>
</organism>
<feature type="domain" description="Laminin G" evidence="2">
    <location>
        <begin position="299"/>
        <end position="516"/>
    </location>
</feature>
<comment type="caution">
    <text evidence="1">Lacks conserved residue(s) required for the propagation of feature annotation.</text>
</comment>